<dbReference type="InterPro" id="IPR013320">
    <property type="entry name" value="ConA-like_dom_sf"/>
</dbReference>
<protein>
    <recommendedName>
        <fullName evidence="4">GH16 domain-containing protein</fullName>
    </recommendedName>
</protein>
<evidence type="ECO:0000256" key="1">
    <source>
        <dbReference type="SAM" id="SignalP"/>
    </source>
</evidence>
<dbReference type="CDD" id="cd00413">
    <property type="entry name" value="Glyco_hydrolase_16"/>
    <property type="match status" value="1"/>
</dbReference>
<evidence type="ECO:0000313" key="2">
    <source>
        <dbReference type="EMBL" id="CAF0922154.1"/>
    </source>
</evidence>
<dbReference type="EMBL" id="CAJNOT010000272">
    <property type="protein sequence ID" value="CAF0922154.1"/>
    <property type="molecule type" value="Genomic_DNA"/>
</dbReference>
<evidence type="ECO:0008006" key="4">
    <source>
        <dbReference type="Google" id="ProtNLM"/>
    </source>
</evidence>
<dbReference type="Proteomes" id="UP000663864">
    <property type="component" value="Unassembled WGS sequence"/>
</dbReference>
<dbReference type="Gene3D" id="2.60.120.200">
    <property type="match status" value="1"/>
</dbReference>
<dbReference type="Gene3D" id="3.50.4.10">
    <property type="entry name" value="Hepatocyte Growth Factor"/>
    <property type="match status" value="1"/>
</dbReference>
<reference evidence="2" key="1">
    <citation type="submission" date="2021-02" db="EMBL/GenBank/DDBJ databases">
        <authorList>
            <person name="Nowell W R."/>
        </authorList>
    </citation>
    <scope>NUCLEOTIDE SEQUENCE</scope>
</reference>
<organism evidence="2 3">
    <name type="scientific">Rotaria sordida</name>
    <dbReference type="NCBI Taxonomy" id="392033"/>
    <lineage>
        <taxon>Eukaryota</taxon>
        <taxon>Metazoa</taxon>
        <taxon>Spiralia</taxon>
        <taxon>Gnathifera</taxon>
        <taxon>Rotifera</taxon>
        <taxon>Eurotatoria</taxon>
        <taxon>Bdelloidea</taxon>
        <taxon>Philodinida</taxon>
        <taxon>Philodinidae</taxon>
        <taxon>Rotaria</taxon>
    </lineage>
</organism>
<feature type="signal peptide" evidence="1">
    <location>
        <begin position="1"/>
        <end position="24"/>
    </location>
</feature>
<dbReference type="SUPFAM" id="SSF49899">
    <property type="entry name" value="Concanavalin A-like lectins/glucanases"/>
    <property type="match status" value="1"/>
</dbReference>
<keyword evidence="1" id="KW-0732">Signal</keyword>
<dbReference type="AlphaFoldDB" id="A0A814B0R6"/>
<gene>
    <name evidence="2" type="ORF">ZHD862_LOCUS8456</name>
</gene>
<name>A0A814B0R6_9BILA</name>
<accession>A0A814B0R6</accession>
<comment type="caution">
    <text evidence="2">The sequence shown here is derived from an EMBL/GenBank/DDBJ whole genome shotgun (WGS) entry which is preliminary data.</text>
</comment>
<evidence type="ECO:0000313" key="3">
    <source>
        <dbReference type="Proteomes" id="UP000663864"/>
    </source>
</evidence>
<proteinExistence type="predicted"/>
<sequence>MINILSLCTLIIVIVINSLPATLASGVINWNGNNWAMSCDFYENDLSNAQIAGEACGGKCAETQECTHFAWTQWNGGTCWMKKGPVSKADAFPTNDPNMLHYILILAMTSGNELNLEQNFSDLYLIPEGVQNNSAEKSIHWAGYQWFLRDDKNSGPGPNNWDSNNVWIDSNNRLHLKLRRSPTTGEWTCAELYTDVKFSFGTFRWFVEGPIDTFDTNVVFGLFTYGGVDGTNEIDIEVAKWGRTEPEASNFFCTVYPHSLGVAKQVSSGTRISLQGTYTTHQFTWTFNNVQFQSQHGFQSSPNQNILYSYQTPVTFTSVMPYISAPLHMNLWAFQGKPPTNGQEVEIIIHDFKYIKA</sequence>
<feature type="chain" id="PRO_5032401711" description="GH16 domain-containing protein" evidence="1">
    <location>
        <begin position="25"/>
        <end position="357"/>
    </location>
</feature>